<keyword evidence="2" id="KW-0378">Hydrolase</keyword>
<dbReference type="PANTHER" id="PTHR11080:SF2">
    <property type="entry name" value="LD05707P"/>
    <property type="match status" value="1"/>
</dbReference>
<organism evidence="3 4">
    <name type="scientific">Chitiniphilus eburneus</name>
    <dbReference type="NCBI Taxonomy" id="2571148"/>
    <lineage>
        <taxon>Bacteria</taxon>
        <taxon>Pseudomonadati</taxon>
        <taxon>Pseudomonadota</taxon>
        <taxon>Betaproteobacteria</taxon>
        <taxon>Neisseriales</taxon>
        <taxon>Chitinibacteraceae</taxon>
        <taxon>Chitiniphilus</taxon>
    </lineage>
</organism>
<dbReference type="PANTHER" id="PTHR11080">
    <property type="entry name" value="PYRAZINAMIDASE/NICOTINAMIDASE"/>
    <property type="match status" value="1"/>
</dbReference>
<evidence type="ECO:0000313" key="4">
    <source>
        <dbReference type="Proteomes" id="UP000310016"/>
    </source>
</evidence>
<comment type="similarity">
    <text evidence="1">Belongs to the isochorismatase family.</text>
</comment>
<dbReference type="EMBL" id="SUMF01000009">
    <property type="protein sequence ID" value="TJZ73479.1"/>
    <property type="molecule type" value="Genomic_DNA"/>
</dbReference>
<dbReference type="Proteomes" id="UP000310016">
    <property type="component" value="Unassembled WGS sequence"/>
</dbReference>
<dbReference type="AlphaFoldDB" id="A0A4U0PY32"/>
<evidence type="ECO:0000256" key="1">
    <source>
        <dbReference type="ARBA" id="ARBA00006336"/>
    </source>
</evidence>
<dbReference type="SUPFAM" id="SSF52499">
    <property type="entry name" value="Isochorismatase-like hydrolases"/>
    <property type="match status" value="1"/>
</dbReference>
<comment type="caution">
    <text evidence="3">The sequence shown here is derived from an EMBL/GenBank/DDBJ whole genome shotgun (WGS) entry which is preliminary data.</text>
</comment>
<dbReference type="InterPro" id="IPR036380">
    <property type="entry name" value="Isochorismatase-like_sf"/>
</dbReference>
<dbReference type="GO" id="GO:0016787">
    <property type="term" value="F:hydrolase activity"/>
    <property type="evidence" value="ECO:0007669"/>
    <property type="project" value="UniProtKB-KW"/>
</dbReference>
<dbReference type="Gene3D" id="3.40.50.850">
    <property type="entry name" value="Isochorismatase-like"/>
    <property type="match status" value="1"/>
</dbReference>
<name>A0A4U0PY32_9NEIS</name>
<keyword evidence="4" id="KW-1185">Reference proteome</keyword>
<accession>A0A4U0PY32</accession>
<protein>
    <recommendedName>
        <fullName evidence="5">Isochorismatase family protein</fullName>
    </recommendedName>
</protein>
<gene>
    <name evidence="3" type="ORF">FAZ21_09800</name>
</gene>
<evidence type="ECO:0000256" key="2">
    <source>
        <dbReference type="ARBA" id="ARBA00022801"/>
    </source>
</evidence>
<reference evidence="3 4" key="1">
    <citation type="submission" date="2019-04" db="EMBL/GenBank/DDBJ databases">
        <title>Chitiniphilus eburnea sp. nov., a novel chitinolytic bacterium isolated from aquaculture sludge.</title>
        <authorList>
            <person name="Sheng M."/>
        </authorList>
    </citation>
    <scope>NUCLEOTIDE SEQUENCE [LARGE SCALE GENOMIC DNA]</scope>
    <source>
        <strain evidence="3 4">HX-2-15</strain>
    </source>
</reference>
<proteinExistence type="inferred from homology"/>
<dbReference type="OrthoDB" id="9791276at2"/>
<evidence type="ECO:0000313" key="3">
    <source>
        <dbReference type="EMBL" id="TJZ73479.1"/>
    </source>
</evidence>
<dbReference type="InterPro" id="IPR052347">
    <property type="entry name" value="Isochorismatase_Nicotinamidase"/>
</dbReference>
<sequence length="266" mass="28694">MSGTLHLLIIDPQNDFCDIPGAALPVPGASADLGRVAALIERLGSRIDQIHVTLDTHHPIDIAHPGWWCDAAGAAPPPFTVISVADVETGVWRARDPARQPRSLNYVRALAARGRYQLVVWPEHCLLGGWGHSVEPRLFAALGGWARRELKQVNYVQKGMNEATEHYSAIQAEVPDEGDPHTLPDPRWIARLAEADTLLVAGEALSHCVAATVRDLADLLGPAQIGKLVLLSDCASPVPGFEALGERFLADLTARGMKLTRAAAWC</sequence>
<dbReference type="RefSeq" id="WP_136773269.1">
    <property type="nucleotide sequence ID" value="NZ_CP156074.1"/>
</dbReference>
<evidence type="ECO:0008006" key="5">
    <source>
        <dbReference type="Google" id="ProtNLM"/>
    </source>
</evidence>